<evidence type="ECO:0000259" key="1">
    <source>
        <dbReference type="SMART" id="SM00954"/>
    </source>
</evidence>
<dbReference type="EMBL" id="MN740475">
    <property type="protein sequence ID" value="QHU28879.1"/>
    <property type="molecule type" value="Genomic_DNA"/>
</dbReference>
<accession>A0A6C0LD57</accession>
<proteinExistence type="predicted"/>
<protein>
    <recommendedName>
        <fullName evidence="1">RelA/SpoT domain-containing protein</fullName>
    </recommendedName>
</protein>
<dbReference type="Gene3D" id="3.30.460.10">
    <property type="entry name" value="Beta Polymerase, domain 2"/>
    <property type="match status" value="1"/>
</dbReference>
<dbReference type="AlphaFoldDB" id="A0A6C0LD57"/>
<sequence length="158" mass="18906">MLVNSIIPITCYVTNANFVIHSEQKTFSEILDTQRLPCHLQTARVKSFESSLQKIKSVNTENVYDLHDLIGFRFVFYTKEDLLKFYYHVKLEKTILYTKNYITEPKENGYAAMHLRYINEYKECPIKQLECQLYIISDYYNALYGNARRMDKNYTLYF</sequence>
<dbReference type="SMART" id="SM00954">
    <property type="entry name" value="RelA_SpoT"/>
    <property type="match status" value="1"/>
</dbReference>
<evidence type="ECO:0000313" key="2">
    <source>
        <dbReference type="EMBL" id="QHU28879.1"/>
    </source>
</evidence>
<feature type="domain" description="RelA/SpoT" evidence="1">
    <location>
        <begin position="43"/>
        <end position="146"/>
    </location>
</feature>
<dbReference type="CDD" id="cd05399">
    <property type="entry name" value="NT_Rel-Spo_like"/>
    <property type="match status" value="1"/>
</dbReference>
<reference evidence="2" key="1">
    <citation type="journal article" date="2020" name="Nature">
        <title>Giant virus diversity and host interactions through global metagenomics.</title>
        <authorList>
            <person name="Schulz F."/>
            <person name="Roux S."/>
            <person name="Paez-Espino D."/>
            <person name="Jungbluth S."/>
            <person name="Walsh D.A."/>
            <person name="Denef V.J."/>
            <person name="McMahon K.D."/>
            <person name="Konstantinidis K.T."/>
            <person name="Eloe-Fadrosh E.A."/>
            <person name="Kyrpides N.C."/>
            <person name="Woyke T."/>
        </authorList>
    </citation>
    <scope>NUCLEOTIDE SEQUENCE</scope>
    <source>
        <strain evidence="2">GVMAG-M-3300027791-30</strain>
    </source>
</reference>
<dbReference type="Pfam" id="PF04607">
    <property type="entry name" value="RelA_SpoT"/>
    <property type="match status" value="1"/>
</dbReference>
<dbReference type="SUPFAM" id="SSF81301">
    <property type="entry name" value="Nucleotidyltransferase"/>
    <property type="match status" value="1"/>
</dbReference>
<name>A0A6C0LD57_9ZZZZ</name>
<dbReference type="GO" id="GO:0015969">
    <property type="term" value="P:guanosine tetraphosphate metabolic process"/>
    <property type="evidence" value="ECO:0007669"/>
    <property type="project" value="InterPro"/>
</dbReference>
<dbReference type="InterPro" id="IPR043519">
    <property type="entry name" value="NT_sf"/>
</dbReference>
<dbReference type="InterPro" id="IPR007685">
    <property type="entry name" value="RelA_SpoT"/>
</dbReference>
<organism evidence="2">
    <name type="scientific">viral metagenome</name>
    <dbReference type="NCBI Taxonomy" id="1070528"/>
    <lineage>
        <taxon>unclassified sequences</taxon>
        <taxon>metagenomes</taxon>
        <taxon>organismal metagenomes</taxon>
    </lineage>
</organism>